<dbReference type="PANTHER" id="PTHR11614">
    <property type="entry name" value="PHOSPHOLIPASE-RELATED"/>
    <property type="match status" value="1"/>
</dbReference>
<dbReference type="InterPro" id="IPR029058">
    <property type="entry name" value="AB_hydrolase_fold"/>
</dbReference>
<gene>
    <name evidence="2" type="ORF">E1963_17070</name>
</gene>
<dbReference type="EMBL" id="SMMX01000021">
    <property type="protein sequence ID" value="TDA20442.1"/>
    <property type="molecule type" value="Genomic_DNA"/>
</dbReference>
<dbReference type="AlphaFoldDB" id="A0A4R4F9Y3"/>
<dbReference type="GO" id="GO:0016787">
    <property type="term" value="F:hydrolase activity"/>
    <property type="evidence" value="ECO:0007669"/>
    <property type="project" value="UniProtKB-KW"/>
</dbReference>
<dbReference type="SUPFAM" id="SSF53474">
    <property type="entry name" value="alpha/beta-Hydrolases"/>
    <property type="match status" value="1"/>
</dbReference>
<evidence type="ECO:0000313" key="2">
    <source>
        <dbReference type="EMBL" id="TDA20442.1"/>
    </source>
</evidence>
<dbReference type="RefSeq" id="WP_132280628.1">
    <property type="nucleotide sequence ID" value="NZ_JAOBST010000051.1"/>
</dbReference>
<proteinExistence type="predicted"/>
<sequence length="310" mass="35292">MKKDFYYPSRDGLTQIHAAEWIPDQEIEAVVQICHGMVEYIERYSGFADYLTEHGIYVTGHDHLGHGQSVNKEEEHGYFDAAKGNKYIIGDIHKLREITQEKHPDVPYILLGHSMGSFLLRQYLTVYSQGLSGAVIMGTGWKGNALLTMGQTLCRIIAAFKGWKHRSPLVDNLSFGSYNKRFEPGNTPKDWITSDEKKCAEYAGDSLCSFVFTVSAYYQMFEGMKVLTKKERTANIKKDLPVLIVSGADDPVGDFGKGVQKVYEQFREAGIQDVAMKLYEGDRHEILNETDRELVYEDIYEWISEKIQVS</sequence>
<dbReference type="Pfam" id="PF12146">
    <property type="entry name" value="Hydrolase_4"/>
    <property type="match status" value="1"/>
</dbReference>
<keyword evidence="3" id="KW-1185">Reference proteome</keyword>
<dbReference type="Proteomes" id="UP000295710">
    <property type="component" value="Unassembled WGS sequence"/>
</dbReference>
<name>A0A4R4F9Y3_9FIRM</name>
<feature type="domain" description="Serine aminopeptidase S33" evidence="1">
    <location>
        <begin position="26"/>
        <end position="291"/>
    </location>
</feature>
<evidence type="ECO:0000259" key="1">
    <source>
        <dbReference type="Pfam" id="PF12146"/>
    </source>
</evidence>
<comment type="caution">
    <text evidence="2">The sequence shown here is derived from an EMBL/GenBank/DDBJ whole genome shotgun (WGS) entry which is preliminary data.</text>
</comment>
<keyword evidence="2" id="KW-0378">Hydrolase</keyword>
<evidence type="ECO:0000313" key="3">
    <source>
        <dbReference type="Proteomes" id="UP000295710"/>
    </source>
</evidence>
<dbReference type="InterPro" id="IPR022742">
    <property type="entry name" value="Hydrolase_4"/>
</dbReference>
<dbReference type="Gene3D" id="3.40.50.1820">
    <property type="entry name" value="alpha/beta hydrolase"/>
    <property type="match status" value="1"/>
</dbReference>
<accession>A0A4R4F9Y3</accession>
<dbReference type="InterPro" id="IPR051044">
    <property type="entry name" value="MAG_DAG_Lipase"/>
</dbReference>
<protein>
    <submittedName>
        <fullName evidence="2">Alpha/beta fold hydrolase</fullName>
    </submittedName>
</protein>
<organism evidence="2 3">
    <name type="scientific">Extibacter muris</name>
    <dbReference type="NCBI Taxonomy" id="1796622"/>
    <lineage>
        <taxon>Bacteria</taxon>
        <taxon>Bacillati</taxon>
        <taxon>Bacillota</taxon>
        <taxon>Clostridia</taxon>
        <taxon>Lachnospirales</taxon>
        <taxon>Lachnospiraceae</taxon>
        <taxon>Extibacter</taxon>
    </lineage>
</organism>
<reference evidence="2 3" key="1">
    <citation type="journal article" date="2016" name="Nat. Microbiol.">
        <title>The Mouse Intestinal Bacterial Collection (miBC) provides host-specific insight into cultured diversity and functional potential of the gut microbiota.</title>
        <authorList>
            <person name="Lagkouvardos I."/>
            <person name="Pukall R."/>
            <person name="Abt B."/>
            <person name="Foesel B.U."/>
            <person name="Meier-Kolthoff J.P."/>
            <person name="Kumar N."/>
            <person name="Bresciani A."/>
            <person name="Martinez I."/>
            <person name="Just S."/>
            <person name="Ziegler C."/>
            <person name="Brugiroux S."/>
            <person name="Garzetti D."/>
            <person name="Wenning M."/>
            <person name="Bui T.P."/>
            <person name="Wang J."/>
            <person name="Hugenholtz F."/>
            <person name="Plugge C.M."/>
            <person name="Peterson D.A."/>
            <person name="Hornef M.W."/>
            <person name="Baines J.F."/>
            <person name="Smidt H."/>
            <person name="Walter J."/>
            <person name="Kristiansen K."/>
            <person name="Nielsen H.B."/>
            <person name="Haller D."/>
            <person name="Overmann J."/>
            <person name="Stecher B."/>
            <person name="Clavel T."/>
        </authorList>
    </citation>
    <scope>NUCLEOTIDE SEQUENCE [LARGE SCALE GENOMIC DNA]</scope>
    <source>
        <strain evidence="2 3">DSM 28560</strain>
    </source>
</reference>